<dbReference type="SUPFAM" id="SSF53474">
    <property type="entry name" value="alpha/beta-Hydrolases"/>
    <property type="match status" value="1"/>
</dbReference>
<dbReference type="PANTHER" id="PTHR48081:SF33">
    <property type="entry name" value="KYNURENINE FORMAMIDASE"/>
    <property type="match status" value="1"/>
</dbReference>
<dbReference type="Gene3D" id="3.40.50.1820">
    <property type="entry name" value="alpha/beta hydrolase"/>
    <property type="match status" value="1"/>
</dbReference>
<feature type="domain" description="BD-FAE-like" evidence="2">
    <location>
        <begin position="87"/>
        <end position="187"/>
    </location>
</feature>
<evidence type="ECO:0000313" key="3">
    <source>
        <dbReference type="EMBL" id="SUZ77167.1"/>
    </source>
</evidence>
<dbReference type="PANTHER" id="PTHR48081">
    <property type="entry name" value="AB HYDROLASE SUPERFAMILY PROTEIN C4A8.06C"/>
    <property type="match status" value="1"/>
</dbReference>
<accession>A0A381QGH1</accession>
<dbReference type="InterPro" id="IPR050300">
    <property type="entry name" value="GDXG_lipolytic_enzyme"/>
</dbReference>
<dbReference type="InterPro" id="IPR049492">
    <property type="entry name" value="BD-FAE-like_dom"/>
</dbReference>
<protein>
    <recommendedName>
        <fullName evidence="2">BD-FAE-like domain-containing protein</fullName>
    </recommendedName>
</protein>
<dbReference type="EMBL" id="UINC01001305">
    <property type="protein sequence ID" value="SUZ77167.1"/>
    <property type="molecule type" value="Genomic_DNA"/>
</dbReference>
<evidence type="ECO:0000256" key="1">
    <source>
        <dbReference type="ARBA" id="ARBA00022801"/>
    </source>
</evidence>
<keyword evidence="1" id="KW-0378">Hydrolase</keyword>
<dbReference type="InterPro" id="IPR029058">
    <property type="entry name" value="AB_hydrolase_fold"/>
</dbReference>
<sequence length="316" mass="36129">MLSLQKRFLIINLIIFFLAPLTYSATVHTPKARIQIEKFGNNYSEKNIGFLREIYKGHLKEADFKVTQIDRDISYGPHPLQNLNIHYTNKANQDKSPIVIFFHGGAFIRGDKSDGVIFDNVLNYFSRNGIVGINANYRLAPQYKWPSGAEDIASIIRWIKTNAHKYNLNPNKIFLMGHSAGAAHIATYSFSEELQIDKEDGVKGAILLSGIYSNSNANSRNVYYGKDLDLAQKRMPINAIDGRNIPLFVITAEFDRLGTQKESLTLIRRICDRDKKCPRHKQIPGHNHYSMMYHFNTLDDSIAYDILDFVLQKNLE</sequence>
<dbReference type="GO" id="GO:0016787">
    <property type="term" value="F:hydrolase activity"/>
    <property type="evidence" value="ECO:0007669"/>
    <property type="project" value="UniProtKB-KW"/>
</dbReference>
<dbReference type="AlphaFoldDB" id="A0A381QGH1"/>
<gene>
    <name evidence="3" type="ORF">METZ01_LOCUS30021</name>
</gene>
<name>A0A381QGH1_9ZZZZ</name>
<proteinExistence type="predicted"/>
<reference evidence="3" key="1">
    <citation type="submission" date="2018-05" db="EMBL/GenBank/DDBJ databases">
        <authorList>
            <person name="Lanie J.A."/>
            <person name="Ng W.-L."/>
            <person name="Kazmierczak K.M."/>
            <person name="Andrzejewski T.M."/>
            <person name="Davidsen T.M."/>
            <person name="Wayne K.J."/>
            <person name="Tettelin H."/>
            <person name="Glass J.I."/>
            <person name="Rusch D."/>
            <person name="Podicherti R."/>
            <person name="Tsui H.-C.T."/>
            <person name="Winkler M.E."/>
        </authorList>
    </citation>
    <scope>NUCLEOTIDE SEQUENCE</scope>
</reference>
<dbReference type="Pfam" id="PF20434">
    <property type="entry name" value="BD-FAE"/>
    <property type="match status" value="1"/>
</dbReference>
<organism evidence="3">
    <name type="scientific">marine metagenome</name>
    <dbReference type="NCBI Taxonomy" id="408172"/>
    <lineage>
        <taxon>unclassified sequences</taxon>
        <taxon>metagenomes</taxon>
        <taxon>ecological metagenomes</taxon>
    </lineage>
</organism>
<evidence type="ECO:0000259" key="2">
    <source>
        <dbReference type="Pfam" id="PF20434"/>
    </source>
</evidence>